<dbReference type="InterPro" id="IPR009935">
    <property type="entry name" value="DUF1467"/>
</dbReference>
<dbReference type="Pfam" id="PF07330">
    <property type="entry name" value="DUF1467"/>
    <property type="match status" value="1"/>
</dbReference>
<keyword evidence="3" id="KW-1185">Reference proteome</keyword>
<comment type="caution">
    <text evidence="2">The sequence shown here is derived from an EMBL/GenBank/DDBJ whole genome shotgun (WGS) entry which is preliminary data.</text>
</comment>
<accession>A0A2W7NGS1</accession>
<proteinExistence type="predicted"/>
<dbReference type="AlphaFoldDB" id="A0A2W7NGS1"/>
<keyword evidence="1" id="KW-0812">Transmembrane</keyword>
<name>A0A2W7NGS1_9RHOB</name>
<dbReference type="EMBL" id="QKZL01000001">
    <property type="protein sequence ID" value="PZX19611.1"/>
    <property type="molecule type" value="Genomic_DNA"/>
</dbReference>
<dbReference type="Proteomes" id="UP000248916">
    <property type="component" value="Unassembled WGS sequence"/>
</dbReference>
<evidence type="ECO:0000313" key="3">
    <source>
        <dbReference type="Proteomes" id="UP000248916"/>
    </source>
</evidence>
<feature type="transmembrane region" description="Helical" evidence="1">
    <location>
        <begin position="6"/>
        <end position="26"/>
    </location>
</feature>
<reference evidence="2 3" key="1">
    <citation type="submission" date="2018-06" db="EMBL/GenBank/DDBJ databases">
        <title>Genomic Encyclopedia of Archaeal and Bacterial Type Strains, Phase II (KMG-II): from individual species to whole genera.</title>
        <authorList>
            <person name="Goeker M."/>
        </authorList>
    </citation>
    <scope>NUCLEOTIDE SEQUENCE [LARGE SCALE GENOMIC DNA]</scope>
    <source>
        <strain evidence="2 3">DSM 22009</strain>
    </source>
</reference>
<evidence type="ECO:0000256" key="1">
    <source>
        <dbReference type="SAM" id="Phobius"/>
    </source>
</evidence>
<feature type="transmembrane region" description="Helical" evidence="1">
    <location>
        <begin position="53"/>
        <end position="78"/>
    </location>
</feature>
<keyword evidence="1" id="KW-0472">Membrane</keyword>
<sequence length="99" mass="10794">MTITSAIVLFAVIWFMVLFVLLPIGLSTQGDEGEIVPGTHAGSPARIAMKRKALWTTLITTILWLVIAGVIVSGWIGVRDFDWFNRMGPPPEAIGDRDG</sequence>
<dbReference type="OrthoDB" id="9804637at2"/>
<organism evidence="2 3">
    <name type="scientific">Palleronia aestuarii</name>
    <dbReference type="NCBI Taxonomy" id="568105"/>
    <lineage>
        <taxon>Bacteria</taxon>
        <taxon>Pseudomonadati</taxon>
        <taxon>Pseudomonadota</taxon>
        <taxon>Alphaproteobacteria</taxon>
        <taxon>Rhodobacterales</taxon>
        <taxon>Roseobacteraceae</taxon>
        <taxon>Palleronia</taxon>
    </lineage>
</organism>
<gene>
    <name evidence="2" type="ORF">LX81_00067</name>
</gene>
<evidence type="ECO:0000313" key="2">
    <source>
        <dbReference type="EMBL" id="PZX19611.1"/>
    </source>
</evidence>
<keyword evidence="1" id="KW-1133">Transmembrane helix</keyword>
<dbReference type="RefSeq" id="WP_111535298.1">
    <property type="nucleotide sequence ID" value="NZ_QKZL01000001.1"/>
</dbReference>
<protein>
    <submittedName>
        <fullName evidence="2">Putative secreted protein</fullName>
    </submittedName>
</protein>